<organism evidence="1 2">
    <name type="scientific">Coregonus suidteri</name>
    <dbReference type="NCBI Taxonomy" id="861788"/>
    <lineage>
        <taxon>Eukaryota</taxon>
        <taxon>Metazoa</taxon>
        <taxon>Chordata</taxon>
        <taxon>Craniata</taxon>
        <taxon>Vertebrata</taxon>
        <taxon>Euteleostomi</taxon>
        <taxon>Actinopterygii</taxon>
        <taxon>Neopterygii</taxon>
        <taxon>Teleostei</taxon>
        <taxon>Protacanthopterygii</taxon>
        <taxon>Salmoniformes</taxon>
        <taxon>Salmonidae</taxon>
        <taxon>Coregoninae</taxon>
        <taxon>Coregonus</taxon>
    </lineage>
</organism>
<sequence>MSDIQAVRSQTAGPSSPLMGMIDWPGGFPGALMHQGIPVLLLPLQKIYPPSLTP</sequence>
<reference evidence="1 2" key="1">
    <citation type="submission" date="2021-04" db="EMBL/GenBank/DDBJ databases">
        <authorList>
            <person name="De Guttry C."/>
            <person name="Zahm M."/>
            <person name="Klopp C."/>
            <person name="Cabau C."/>
            <person name="Louis A."/>
            <person name="Berthelot C."/>
            <person name="Parey E."/>
            <person name="Roest Crollius H."/>
            <person name="Montfort J."/>
            <person name="Robinson-Rechavi M."/>
            <person name="Bucao C."/>
            <person name="Bouchez O."/>
            <person name="Gislard M."/>
            <person name="Lluch J."/>
            <person name="Milhes M."/>
            <person name="Lampietro C."/>
            <person name="Lopez Roques C."/>
            <person name="Donnadieu C."/>
            <person name="Braasch I."/>
            <person name="Desvignes T."/>
            <person name="Postlethwait J."/>
            <person name="Bobe J."/>
            <person name="Wedekind C."/>
            <person name="Guiguen Y."/>
        </authorList>
    </citation>
    <scope>NUCLEOTIDE SEQUENCE [LARGE SCALE GENOMIC DNA]</scope>
    <source>
        <strain evidence="1">Cs_M1</strain>
        <tissue evidence="1">Blood</tissue>
    </source>
</reference>
<dbReference type="Proteomes" id="UP001356427">
    <property type="component" value="Unassembled WGS sequence"/>
</dbReference>
<name>A0AAN8R8E0_9TELE</name>
<comment type="caution">
    <text evidence="1">The sequence shown here is derived from an EMBL/GenBank/DDBJ whole genome shotgun (WGS) entry which is preliminary data.</text>
</comment>
<protein>
    <submittedName>
        <fullName evidence="1">Uncharacterized protein</fullName>
    </submittedName>
</protein>
<accession>A0AAN8R8E0</accession>
<proteinExistence type="predicted"/>
<dbReference type="AlphaFoldDB" id="A0AAN8R8E0"/>
<evidence type="ECO:0000313" key="2">
    <source>
        <dbReference type="Proteomes" id="UP001356427"/>
    </source>
</evidence>
<dbReference type="EMBL" id="JAGTTL010000002">
    <property type="protein sequence ID" value="KAK6327993.1"/>
    <property type="molecule type" value="Genomic_DNA"/>
</dbReference>
<evidence type="ECO:0000313" key="1">
    <source>
        <dbReference type="EMBL" id="KAK6327993.1"/>
    </source>
</evidence>
<gene>
    <name evidence="1" type="ORF">J4Q44_G00036390</name>
</gene>
<keyword evidence="2" id="KW-1185">Reference proteome</keyword>